<feature type="repeat" description="ANK" evidence="8">
    <location>
        <begin position="156"/>
        <end position="188"/>
    </location>
</feature>
<feature type="transmembrane region" description="Helical" evidence="9">
    <location>
        <begin position="607"/>
        <end position="626"/>
    </location>
</feature>
<feature type="transmembrane region" description="Helical" evidence="9">
    <location>
        <begin position="668"/>
        <end position="698"/>
    </location>
</feature>
<keyword evidence="1" id="KW-0813">Transport</keyword>
<feature type="repeat" description="ANK" evidence="8">
    <location>
        <begin position="271"/>
        <end position="303"/>
    </location>
</feature>
<evidence type="ECO:0000256" key="3">
    <source>
        <dbReference type="ARBA" id="ARBA00022737"/>
    </source>
</evidence>
<dbReference type="GO" id="GO:1902495">
    <property type="term" value="C:transmembrane transporter complex"/>
    <property type="evidence" value="ECO:0007669"/>
    <property type="project" value="TreeGrafter"/>
</dbReference>
<dbReference type="AlphaFoldDB" id="A0AAV2QIV8"/>
<feature type="transmembrane region" description="Helical" evidence="9">
    <location>
        <begin position="464"/>
        <end position="489"/>
    </location>
</feature>
<evidence type="ECO:0000256" key="5">
    <source>
        <dbReference type="ARBA" id="ARBA00023065"/>
    </source>
</evidence>
<evidence type="ECO:0000256" key="9">
    <source>
        <dbReference type="SAM" id="Phobius"/>
    </source>
</evidence>
<accession>A0AAV2QIV8</accession>
<proteinExistence type="predicted"/>
<feature type="repeat" description="ANK" evidence="8">
    <location>
        <begin position="82"/>
        <end position="114"/>
    </location>
</feature>
<evidence type="ECO:0000256" key="1">
    <source>
        <dbReference type="ARBA" id="ARBA00022448"/>
    </source>
</evidence>
<keyword evidence="2" id="KW-0716">Sensory transduction</keyword>
<dbReference type="PANTHER" id="PTHR47143">
    <property type="entry name" value="TRANSIENT RECEPTOR POTENTIAL CATION CHANNEL PROTEIN PAINLESS"/>
    <property type="match status" value="1"/>
</dbReference>
<evidence type="ECO:0000256" key="4">
    <source>
        <dbReference type="ARBA" id="ARBA00023043"/>
    </source>
</evidence>
<keyword evidence="9" id="KW-0472">Membrane</keyword>
<feature type="transmembrane region" description="Helical" evidence="9">
    <location>
        <begin position="536"/>
        <end position="556"/>
    </location>
</feature>
<dbReference type="EMBL" id="CAXKWB010007012">
    <property type="protein sequence ID" value="CAL4085443.1"/>
    <property type="molecule type" value="Genomic_DNA"/>
</dbReference>
<name>A0AAV2QIV8_MEGNR</name>
<keyword evidence="9" id="KW-0812">Transmembrane</keyword>
<evidence type="ECO:0000256" key="7">
    <source>
        <dbReference type="ARBA" id="ARBA00023303"/>
    </source>
</evidence>
<keyword evidence="5" id="KW-0406">Ion transport</keyword>
<comment type="caution">
    <text evidence="10">The sequence shown here is derived from an EMBL/GenBank/DDBJ whole genome shotgun (WGS) entry which is preliminary data.</text>
</comment>
<dbReference type="PROSITE" id="PS50297">
    <property type="entry name" value="ANK_REP_REGION"/>
    <property type="match status" value="2"/>
</dbReference>
<gene>
    <name evidence="10" type="ORF">MNOR_LOCUS12683</name>
</gene>
<dbReference type="PROSITE" id="PS50088">
    <property type="entry name" value="ANK_REPEAT"/>
    <property type="match status" value="4"/>
</dbReference>
<organism evidence="10 11">
    <name type="scientific">Meganyctiphanes norvegica</name>
    <name type="common">Northern krill</name>
    <name type="synonym">Thysanopoda norvegica</name>
    <dbReference type="NCBI Taxonomy" id="48144"/>
    <lineage>
        <taxon>Eukaryota</taxon>
        <taxon>Metazoa</taxon>
        <taxon>Ecdysozoa</taxon>
        <taxon>Arthropoda</taxon>
        <taxon>Crustacea</taxon>
        <taxon>Multicrustacea</taxon>
        <taxon>Malacostraca</taxon>
        <taxon>Eumalacostraca</taxon>
        <taxon>Eucarida</taxon>
        <taxon>Euphausiacea</taxon>
        <taxon>Euphausiidae</taxon>
        <taxon>Meganyctiphanes</taxon>
    </lineage>
</organism>
<dbReference type="GO" id="GO:0034220">
    <property type="term" value="P:monoatomic ion transmembrane transport"/>
    <property type="evidence" value="ECO:0007669"/>
    <property type="project" value="UniProtKB-KW"/>
</dbReference>
<keyword evidence="9" id="KW-1133">Transmembrane helix</keyword>
<feature type="transmembrane region" description="Helical" evidence="9">
    <location>
        <begin position="638"/>
        <end position="656"/>
    </location>
</feature>
<keyword evidence="4 8" id="KW-0040">ANK repeat</keyword>
<feature type="transmembrane region" description="Helical" evidence="9">
    <location>
        <begin position="510"/>
        <end position="530"/>
    </location>
</feature>
<dbReference type="PANTHER" id="PTHR47143:SF1">
    <property type="entry name" value="ION_TRANS DOMAIN-CONTAINING PROTEIN"/>
    <property type="match status" value="1"/>
</dbReference>
<dbReference type="InterPro" id="IPR052076">
    <property type="entry name" value="TRP_cation_channel"/>
</dbReference>
<dbReference type="InterPro" id="IPR036770">
    <property type="entry name" value="Ankyrin_rpt-contain_sf"/>
</dbReference>
<dbReference type="GO" id="GO:0022857">
    <property type="term" value="F:transmembrane transporter activity"/>
    <property type="evidence" value="ECO:0007669"/>
    <property type="project" value="TreeGrafter"/>
</dbReference>
<keyword evidence="11" id="KW-1185">Reference proteome</keyword>
<evidence type="ECO:0000256" key="2">
    <source>
        <dbReference type="ARBA" id="ARBA00022606"/>
    </source>
</evidence>
<keyword evidence="7" id="KW-0407">Ion channel</keyword>
<evidence type="ECO:0000313" key="10">
    <source>
        <dbReference type="EMBL" id="CAL4085443.1"/>
    </source>
</evidence>
<reference evidence="10 11" key="1">
    <citation type="submission" date="2024-05" db="EMBL/GenBank/DDBJ databases">
        <authorList>
            <person name="Wallberg A."/>
        </authorList>
    </citation>
    <scope>NUCLEOTIDE SEQUENCE [LARGE SCALE GENOMIC DNA]</scope>
</reference>
<evidence type="ECO:0000256" key="8">
    <source>
        <dbReference type="PROSITE-ProRule" id="PRU00023"/>
    </source>
</evidence>
<keyword evidence="3" id="KW-0677">Repeat</keyword>
<keyword evidence="6" id="KW-0325">Glycoprotein</keyword>
<dbReference type="SMART" id="SM00248">
    <property type="entry name" value="ANK"/>
    <property type="match status" value="9"/>
</dbReference>
<feature type="transmembrane region" description="Helical" evidence="9">
    <location>
        <begin position="568"/>
        <end position="587"/>
    </location>
</feature>
<dbReference type="Pfam" id="PF12796">
    <property type="entry name" value="Ank_2"/>
    <property type="match status" value="3"/>
</dbReference>
<dbReference type="SUPFAM" id="SSF48403">
    <property type="entry name" value="Ankyrin repeat"/>
    <property type="match status" value="1"/>
</dbReference>
<evidence type="ECO:0000256" key="6">
    <source>
        <dbReference type="ARBA" id="ARBA00023180"/>
    </source>
</evidence>
<evidence type="ECO:0000313" key="11">
    <source>
        <dbReference type="Proteomes" id="UP001497623"/>
    </source>
</evidence>
<dbReference type="InterPro" id="IPR002110">
    <property type="entry name" value="Ankyrin_rpt"/>
</dbReference>
<dbReference type="Proteomes" id="UP001497623">
    <property type="component" value="Unassembled WGS sequence"/>
</dbReference>
<dbReference type="Gene3D" id="1.25.40.20">
    <property type="entry name" value="Ankyrin repeat-containing domain"/>
    <property type="match status" value="2"/>
</dbReference>
<protein>
    <submittedName>
        <fullName evidence="10">Uncharacterized protein</fullName>
    </submittedName>
</protein>
<feature type="repeat" description="ANK" evidence="8">
    <location>
        <begin position="225"/>
        <end position="270"/>
    </location>
</feature>
<sequence length="861" mass="97837">MSEQEEIQMEHINVPISEPQSQCSIDVPQSRRLQRPSIADLQRLSLSKGISPLFNHVMEENVEELESILAQNPDILNTERVFGDTLIHIATQAQKLESLKTLLKNGAQVTLLDSVGETALHSAVAERWQDGILELLQHGASPDKFSEPKSPIQELCPQTALHIAVKKGDNQSAALLLRKSPDLSLCDGLEQTILHMAAQAHSIKLLTRLLHDPSCHNMISQKDVKGNSVLHVAIQNSNIEEEQEDEMDNTILKVVDLLIKNGIDVNSTNLDGESPVYIAAKNRLPKVAKKLFESGADLSKVTNSKNSVLHAACESDSSDCLNIFFGTGKVNHFITERNKKGMDPFNLAIEYGSRKCCESLLNNGDHLGYRDNKGETRCSLILEKIPNALELLKCVFNKHVGISKLPQNDPNFFVEFDYSVILRPEFEELQCSLISKLTVPQIIEVLKHPLMESFLHLKWRSLRFMFYIFVFIYFTFLMVHSYFVFYTFGSNDKDWKNDETKLQLIRIIHIILYVFFLIPGTCMVLLNTSFMKQRETYYITLSVIASAFVVFSPNVYAQRHTIMIERPIAAISAVVSWGEFTLLLGKFPKFGEYISMLSHVAVSMFKVFIGFSSLLIGFGISFSILYNDQNVFSSFTHSMVKILMMMIGEYNYVVMPDSEDAADKSKNLIVYFGSILLILFVLLVSVLMTNLLIGVAVYDIGELIRHGKIERLFKQSYYIISYENCLKFCLKHNWGVILKVLAKVGEIEKYTKVYPNRYESIFKKIKVPVDAIEEAINIKSIEMGKKEEDFQCNEDTDIAKFMKNFRAFYMTNLHKRSKLRETEAKQRSLLLDRVGNLETLLQSHLSNPGDAKKIFTTKVCT</sequence>